<dbReference type="EMBL" id="RKST01000017">
    <property type="protein sequence ID" value="RUM96624.1"/>
    <property type="molecule type" value="Genomic_DNA"/>
</dbReference>
<feature type="transmembrane region" description="Helical" evidence="9">
    <location>
        <begin position="92"/>
        <end position="114"/>
    </location>
</feature>
<proteinExistence type="inferred from homology"/>
<reference evidence="11 12" key="1">
    <citation type="submission" date="2018-11" db="EMBL/GenBank/DDBJ databases">
        <title>Pseudaminobacter arsenicus sp. nov., an arsenic-resistant bacterium isolated from arsenic-rich aquifers.</title>
        <authorList>
            <person name="Mu Y."/>
        </authorList>
    </citation>
    <scope>NUCLEOTIDE SEQUENCE [LARGE SCALE GENOMIC DNA]</scope>
    <source>
        <strain evidence="11 12">CB3</strain>
    </source>
</reference>
<dbReference type="Proteomes" id="UP000281647">
    <property type="component" value="Unassembled WGS sequence"/>
</dbReference>
<dbReference type="AlphaFoldDB" id="A0A432V343"/>
<keyword evidence="2 9" id="KW-0813">Transport</keyword>
<evidence type="ECO:0000256" key="3">
    <source>
        <dbReference type="ARBA" id="ARBA00022475"/>
    </source>
</evidence>
<comment type="similarity">
    <text evidence="8 9">Belongs to the TRAP transporter small permease family.</text>
</comment>
<evidence type="ECO:0000256" key="1">
    <source>
        <dbReference type="ARBA" id="ARBA00004429"/>
    </source>
</evidence>
<evidence type="ECO:0000256" key="9">
    <source>
        <dbReference type="RuleBase" id="RU369079"/>
    </source>
</evidence>
<keyword evidence="3" id="KW-1003">Cell membrane</keyword>
<evidence type="ECO:0000259" key="10">
    <source>
        <dbReference type="Pfam" id="PF04290"/>
    </source>
</evidence>
<dbReference type="PANTHER" id="PTHR35011">
    <property type="entry name" value="2,3-DIKETO-L-GULONATE TRAP TRANSPORTER SMALL PERMEASE PROTEIN YIAM"/>
    <property type="match status" value="1"/>
</dbReference>
<dbReference type="RefSeq" id="WP_128627678.1">
    <property type="nucleotide sequence ID" value="NZ_RKST01000017.1"/>
</dbReference>
<feature type="transmembrane region" description="Helical" evidence="9">
    <location>
        <begin position="54"/>
        <end position="72"/>
    </location>
</feature>
<evidence type="ECO:0000256" key="4">
    <source>
        <dbReference type="ARBA" id="ARBA00022519"/>
    </source>
</evidence>
<comment type="subcellular location">
    <subcellularLocation>
        <location evidence="1 9">Cell inner membrane</location>
        <topology evidence="1 9">Multi-pass membrane protein</topology>
    </subcellularLocation>
</comment>
<evidence type="ECO:0000256" key="2">
    <source>
        <dbReference type="ARBA" id="ARBA00022448"/>
    </source>
</evidence>
<protein>
    <recommendedName>
        <fullName evidence="9">TRAP transporter small permease protein</fullName>
    </recommendedName>
</protein>
<dbReference type="PANTHER" id="PTHR35011:SF10">
    <property type="entry name" value="TRAP TRANSPORTER SMALL PERMEASE PROTEIN"/>
    <property type="match status" value="1"/>
</dbReference>
<dbReference type="InterPro" id="IPR007387">
    <property type="entry name" value="TRAP_DctQ"/>
</dbReference>
<dbReference type="OrthoDB" id="6160477at2"/>
<feature type="transmembrane region" description="Helical" evidence="9">
    <location>
        <begin position="18"/>
        <end position="34"/>
    </location>
</feature>
<evidence type="ECO:0000313" key="12">
    <source>
        <dbReference type="Proteomes" id="UP000281647"/>
    </source>
</evidence>
<keyword evidence="12" id="KW-1185">Reference proteome</keyword>
<dbReference type="GO" id="GO:0015740">
    <property type="term" value="P:C4-dicarboxylate transport"/>
    <property type="evidence" value="ECO:0007669"/>
    <property type="project" value="TreeGrafter"/>
</dbReference>
<comment type="function">
    <text evidence="9">Part of the tripartite ATP-independent periplasmic (TRAP) transport system.</text>
</comment>
<name>A0A432V343_9HYPH</name>
<dbReference type="GO" id="GO:0005886">
    <property type="term" value="C:plasma membrane"/>
    <property type="evidence" value="ECO:0007669"/>
    <property type="project" value="UniProtKB-SubCell"/>
</dbReference>
<sequence>MSKTSEDAPRFVERGAKIMVWISGSALILMSFVITAETLVRKFAGFSLGGVHEFSSYLFAICSAWAFGWALMQGAHIRISVLREKCSPRAKAVLDVLAWAAFLLVFVAISYRAIELAWESYVTNARSPTPSRTQLYIPQALWALGLASAVIIALHLGIQAVRERSTRVFAPADEVEAELEHLK</sequence>
<comment type="subunit">
    <text evidence="9">The complex comprises the extracytoplasmic solute receptor protein and the two transmembrane proteins.</text>
</comment>
<organism evidence="11 12">
    <name type="scientific">Borborobacter arsenicus</name>
    <dbReference type="NCBI Taxonomy" id="1851146"/>
    <lineage>
        <taxon>Bacteria</taxon>
        <taxon>Pseudomonadati</taxon>
        <taxon>Pseudomonadota</taxon>
        <taxon>Alphaproteobacteria</taxon>
        <taxon>Hyphomicrobiales</taxon>
        <taxon>Phyllobacteriaceae</taxon>
        <taxon>Borborobacter</taxon>
    </lineage>
</organism>
<evidence type="ECO:0000256" key="5">
    <source>
        <dbReference type="ARBA" id="ARBA00022692"/>
    </source>
</evidence>
<comment type="caution">
    <text evidence="11">The sequence shown here is derived from an EMBL/GenBank/DDBJ whole genome shotgun (WGS) entry which is preliminary data.</text>
</comment>
<evidence type="ECO:0000256" key="7">
    <source>
        <dbReference type="ARBA" id="ARBA00023136"/>
    </source>
</evidence>
<feature type="domain" description="Tripartite ATP-independent periplasmic transporters DctQ component" evidence="10">
    <location>
        <begin position="30"/>
        <end position="160"/>
    </location>
</feature>
<dbReference type="InterPro" id="IPR055348">
    <property type="entry name" value="DctQ"/>
</dbReference>
<feature type="transmembrane region" description="Helical" evidence="9">
    <location>
        <begin position="134"/>
        <end position="158"/>
    </location>
</feature>
<dbReference type="Pfam" id="PF04290">
    <property type="entry name" value="DctQ"/>
    <property type="match status" value="1"/>
</dbReference>
<dbReference type="GO" id="GO:0022857">
    <property type="term" value="F:transmembrane transporter activity"/>
    <property type="evidence" value="ECO:0007669"/>
    <property type="project" value="UniProtKB-UniRule"/>
</dbReference>
<keyword evidence="5 9" id="KW-0812">Transmembrane</keyword>
<keyword evidence="6 9" id="KW-1133">Transmembrane helix</keyword>
<gene>
    <name evidence="11" type="ORF">EET67_16685</name>
</gene>
<accession>A0A432V343</accession>
<evidence type="ECO:0000313" key="11">
    <source>
        <dbReference type="EMBL" id="RUM96624.1"/>
    </source>
</evidence>
<keyword evidence="7 9" id="KW-0472">Membrane</keyword>
<evidence type="ECO:0000256" key="6">
    <source>
        <dbReference type="ARBA" id="ARBA00022989"/>
    </source>
</evidence>
<evidence type="ECO:0000256" key="8">
    <source>
        <dbReference type="ARBA" id="ARBA00038436"/>
    </source>
</evidence>
<keyword evidence="4 9" id="KW-0997">Cell inner membrane</keyword>